<evidence type="ECO:0000256" key="8">
    <source>
        <dbReference type="ARBA" id="ARBA00023002"/>
    </source>
</evidence>
<name>A0A0F9XHV7_9ZZZZ</name>
<keyword evidence="6" id="KW-0521">NADP</keyword>
<evidence type="ECO:0000256" key="7">
    <source>
        <dbReference type="ARBA" id="ARBA00022884"/>
    </source>
</evidence>
<dbReference type="GO" id="GO:0017150">
    <property type="term" value="F:tRNA dihydrouridine synthase activity"/>
    <property type="evidence" value="ECO:0007669"/>
    <property type="project" value="InterPro"/>
</dbReference>
<dbReference type="PANTHER" id="PTHR11082:SF26">
    <property type="entry name" value="TRNA-DIHYDROURIDINE(16) SYNTHASE"/>
    <property type="match status" value="1"/>
</dbReference>
<dbReference type="InterPro" id="IPR013785">
    <property type="entry name" value="Aldolase_TIM"/>
</dbReference>
<dbReference type="PROSITE" id="PS01136">
    <property type="entry name" value="UPF0034"/>
    <property type="match status" value="1"/>
</dbReference>
<dbReference type="InterPro" id="IPR035587">
    <property type="entry name" value="DUS-like_FMN-bd"/>
</dbReference>
<evidence type="ECO:0000256" key="5">
    <source>
        <dbReference type="ARBA" id="ARBA00022694"/>
    </source>
</evidence>
<comment type="cofactor">
    <cofactor evidence="1">
        <name>FMN</name>
        <dbReference type="ChEBI" id="CHEBI:58210"/>
    </cofactor>
</comment>
<accession>A0A0F9XHV7</accession>
<dbReference type="SUPFAM" id="SSF51395">
    <property type="entry name" value="FMN-linked oxidoreductases"/>
    <property type="match status" value="1"/>
</dbReference>
<gene>
    <name evidence="10" type="ORF">LCGC14_0144160</name>
</gene>
<evidence type="ECO:0000256" key="3">
    <source>
        <dbReference type="ARBA" id="ARBA00022630"/>
    </source>
</evidence>
<evidence type="ECO:0000256" key="6">
    <source>
        <dbReference type="ARBA" id="ARBA00022857"/>
    </source>
</evidence>
<dbReference type="InterPro" id="IPR001269">
    <property type="entry name" value="DUS_fam"/>
</dbReference>
<evidence type="ECO:0000256" key="2">
    <source>
        <dbReference type="ARBA" id="ARBA00022555"/>
    </source>
</evidence>
<dbReference type="Pfam" id="PF01207">
    <property type="entry name" value="Dus"/>
    <property type="match status" value="1"/>
</dbReference>
<organism evidence="10">
    <name type="scientific">marine sediment metagenome</name>
    <dbReference type="NCBI Taxonomy" id="412755"/>
    <lineage>
        <taxon>unclassified sequences</taxon>
        <taxon>metagenomes</taxon>
        <taxon>ecological metagenomes</taxon>
    </lineage>
</organism>
<dbReference type="AlphaFoldDB" id="A0A0F9XHV7"/>
<dbReference type="InterPro" id="IPR042270">
    <property type="entry name" value="DusC_C"/>
</dbReference>
<feature type="domain" description="DUS-like FMN-binding" evidence="9">
    <location>
        <begin position="7"/>
        <end position="238"/>
    </location>
</feature>
<dbReference type="Gene3D" id="3.20.20.70">
    <property type="entry name" value="Aldolase class I"/>
    <property type="match status" value="1"/>
</dbReference>
<dbReference type="EMBL" id="LAZR01000050">
    <property type="protein sequence ID" value="KKN98736.1"/>
    <property type="molecule type" value="Genomic_DNA"/>
</dbReference>
<dbReference type="GO" id="GO:0050660">
    <property type="term" value="F:flavin adenine dinucleotide binding"/>
    <property type="evidence" value="ECO:0007669"/>
    <property type="project" value="InterPro"/>
</dbReference>
<evidence type="ECO:0000259" key="9">
    <source>
        <dbReference type="Pfam" id="PF01207"/>
    </source>
</evidence>
<keyword evidence="8" id="KW-0560">Oxidoreductase</keyword>
<keyword evidence="7" id="KW-0694">RNA-binding</keyword>
<dbReference type="Gene3D" id="1.20.225.30">
    <property type="entry name" value="Dihydrouridine synthase, C-terminal recognition domain"/>
    <property type="match status" value="1"/>
</dbReference>
<comment type="caution">
    <text evidence="10">The sequence shown here is derived from an EMBL/GenBank/DDBJ whole genome shotgun (WGS) entry which is preliminary data.</text>
</comment>
<dbReference type="HAMAP" id="MF_02043">
    <property type="entry name" value="DusC_subfam"/>
    <property type="match status" value="1"/>
</dbReference>
<dbReference type="InterPro" id="IPR018517">
    <property type="entry name" value="tRNA_hU_synthase_CS"/>
</dbReference>
<keyword evidence="5" id="KW-0819">tRNA processing</keyword>
<keyword evidence="2" id="KW-0820">tRNA-binding</keyword>
<proteinExistence type="inferred from homology"/>
<evidence type="ECO:0000313" key="10">
    <source>
        <dbReference type="EMBL" id="KKN98736.1"/>
    </source>
</evidence>
<dbReference type="CDD" id="cd02801">
    <property type="entry name" value="DUS_like_FMN"/>
    <property type="match status" value="1"/>
</dbReference>
<reference evidence="10" key="1">
    <citation type="journal article" date="2015" name="Nature">
        <title>Complex archaea that bridge the gap between prokaryotes and eukaryotes.</title>
        <authorList>
            <person name="Spang A."/>
            <person name="Saw J.H."/>
            <person name="Jorgensen S.L."/>
            <person name="Zaremba-Niedzwiedzka K."/>
            <person name="Martijn J."/>
            <person name="Lind A.E."/>
            <person name="van Eijk R."/>
            <person name="Schleper C."/>
            <person name="Guy L."/>
            <person name="Ettema T.J."/>
        </authorList>
    </citation>
    <scope>NUCLEOTIDE SEQUENCE</scope>
</reference>
<dbReference type="PIRSF" id="PIRSF006621">
    <property type="entry name" value="Dus"/>
    <property type="match status" value="1"/>
</dbReference>
<keyword evidence="3" id="KW-0285">Flavoprotein</keyword>
<protein>
    <recommendedName>
        <fullName evidence="9">DUS-like FMN-binding domain-containing protein</fullName>
    </recommendedName>
</protein>
<keyword evidence="4" id="KW-0288">FMN</keyword>
<evidence type="ECO:0000256" key="1">
    <source>
        <dbReference type="ARBA" id="ARBA00001917"/>
    </source>
</evidence>
<dbReference type="GO" id="GO:0000049">
    <property type="term" value="F:tRNA binding"/>
    <property type="evidence" value="ECO:0007669"/>
    <property type="project" value="UniProtKB-KW"/>
</dbReference>
<evidence type="ECO:0000256" key="4">
    <source>
        <dbReference type="ARBA" id="ARBA00022643"/>
    </source>
</evidence>
<dbReference type="PANTHER" id="PTHR11082">
    <property type="entry name" value="TRNA-DIHYDROURIDINE SYNTHASE"/>
    <property type="match status" value="1"/>
</dbReference>
<sequence length="324" mass="35568">MIPRIVLAPMEGLVDPPMRDILTRIGGIDWCVSEFIRVTEGPLNQSTILRIVPEAVNGWKTPAGVAVHPQLLGSDPHWLGVNAALLAEMGAPAVDLNFGCPAKTVNRHGGGAGLLRDPEILARIVSEVRAATPARVPVTAKMRLGYSDTSLTLECAQALADSGAAEIVVHARTKMDGYKPPAHWEWLSRIRQAVDVPVIANGEVWTVEDYRDIRRISGCDTVMIGRGLVVRPDLARQIAGDLKGESHVPISWQALIPWFEDFYSQTRERVAPRHAPGRFKQWLALLTRSYPEAQGLFDQLRRETDSDSMAATIRNLAAVELSDL</sequence>
<dbReference type="InterPro" id="IPR032886">
    <property type="entry name" value="DusC"/>
</dbReference>